<gene>
    <name evidence="2" type="ORF">ACFPTN_08790</name>
</gene>
<dbReference type="Proteomes" id="UP001595974">
    <property type="component" value="Unassembled WGS sequence"/>
</dbReference>
<feature type="transmembrane region" description="Helical" evidence="1">
    <location>
        <begin position="73"/>
        <end position="93"/>
    </location>
</feature>
<dbReference type="EMBL" id="JBHSOG010000030">
    <property type="protein sequence ID" value="MFC5769470.1"/>
    <property type="molecule type" value="Genomic_DNA"/>
</dbReference>
<feature type="transmembrane region" description="Helical" evidence="1">
    <location>
        <begin position="129"/>
        <end position="147"/>
    </location>
</feature>
<keyword evidence="3" id="KW-1185">Reference proteome</keyword>
<feature type="transmembrane region" description="Helical" evidence="1">
    <location>
        <begin position="46"/>
        <end position="67"/>
    </location>
</feature>
<feature type="transmembrane region" description="Helical" evidence="1">
    <location>
        <begin position="6"/>
        <end position="26"/>
    </location>
</feature>
<name>A0ABW1AQ87_9RHOO</name>
<dbReference type="RefSeq" id="WP_198363282.1">
    <property type="nucleotide sequence ID" value="NZ_JBHSOG010000030.1"/>
</dbReference>
<protein>
    <submittedName>
        <fullName evidence="2">DUF3325 domain-containing protein</fullName>
    </submittedName>
</protein>
<keyword evidence="1" id="KW-0812">Transmembrane</keyword>
<accession>A0ABW1AQ87</accession>
<evidence type="ECO:0000313" key="2">
    <source>
        <dbReference type="EMBL" id="MFC5769470.1"/>
    </source>
</evidence>
<organism evidence="2 3">
    <name type="scientific">Thauera sinica</name>
    <dbReference type="NCBI Taxonomy" id="2665146"/>
    <lineage>
        <taxon>Bacteria</taxon>
        <taxon>Pseudomonadati</taxon>
        <taxon>Pseudomonadota</taxon>
        <taxon>Betaproteobacteria</taxon>
        <taxon>Rhodocyclales</taxon>
        <taxon>Zoogloeaceae</taxon>
        <taxon>Thauera</taxon>
    </lineage>
</organism>
<sequence length="280" mass="30928">MMPLQPFWWDLAVFLLCFAGFALLALASEREGKALLRRAPSAAQRLAFRLMGWPLLAAALAVCVLGWRGNFGAVVWFGWLTVAALAVVFGIAYRPWRPAPREPASRLERGRDAERTPAATPCWQRCRRGVAAAGLLVIPAGFGWALYQAPVHPLLRADAVQGRIGPWAFTLVEEEQAAPEDTPAGVPVKHLMLRFCDACEGGIRAAYVQLREPRSSRSKGVRFMGERRQREAVLAIPTAVTPKDQLWLTVVGKDGRTHRAALEVSRVSPATARFIQERTR</sequence>
<dbReference type="Pfam" id="PF11804">
    <property type="entry name" value="DUF3325"/>
    <property type="match status" value="1"/>
</dbReference>
<keyword evidence="1" id="KW-1133">Transmembrane helix</keyword>
<dbReference type="InterPro" id="IPR021762">
    <property type="entry name" value="DUF3325"/>
</dbReference>
<keyword evidence="1" id="KW-0472">Membrane</keyword>
<reference evidence="3" key="1">
    <citation type="journal article" date="2019" name="Int. J. Syst. Evol. Microbiol.">
        <title>The Global Catalogue of Microorganisms (GCM) 10K type strain sequencing project: providing services to taxonomists for standard genome sequencing and annotation.</title>
        <authorList>
            <consortium name="The Broad Institute Genomics Platform"/>
            <consortium name="The Broad Institute Genome Sequencing Center for Infectious Disease"/>
            <person name="Wu L."/>
            <person name="Ma J."/>
        </authorList>
    </citation>
    <scope>NUCLEOTIDE SEQUENCE [LARGE SCALE GENOMIC DNA]</scope>
    <source>
        <strain evidence="3">SHR3</strain>
    </source>
</reference>
<proteinExistence type="predicted"/>
<evidence type="ECO:0000313" key="3">
    <source>
        <dbReference type="Proteomes" id="UP001595974"/>
    </source>
</evidence>
<comment type="caution">
    <text evidence="2">The sequence shown here is derived from an EMBL/GenBank/DDBJ whole genome shotgun (WGS) entry which is preliminary data.</text>
</comment>
<evidence type="ECO:0000256" key="1">
    <source>
        <dbReference type="SAM" id="Phobius"/>
    </source>
</evidence>